<dbReference type="InterPro" id="IPR007391">
    <property type="entry name" value="Vancomycin_resist_VanW"/>
</dbReference>
<sequence length="275" mass="30868">MSSPPVVTSLRERARGSIGPSVRRLRREWQWRRAGVPARLDRAASDGFDHEVAAHRSPIFRELAGVDRRLQENKAVNLAIAAARLDGIVLAPGQRMSFWRLVGRPSYRRGFKDGLVLRQGQVDEAVGGGMCQMTNLLYWMTAHSPLTVVERWRHTYDVFPDNGRTQPFGSGATCSWPVLDLQIENRTAATFRLSLTVEEADLVGAWTSDLPPVNTYEVYEAAHLMTNDLPGVFTRRNVLRRRVLDLAGNEVDDELLAVNEGRLMYQPFLEAGGSR</sequence>
<dbReference type="RefSeq" id="WP_118765869.1">
    <property type="nucleotide sequence ID" value="NZ_QWKP01000103.1"/>
</dbReference>
<dbReference type="OrthoDB" id="9797191at2"/>
<dbReference type="PANTHER" id="PTHR35788">
    <property type="entry name" value="EXPORTED PROTEIN-RELATED"/>
    <property type="match status" value="1"/>
</dbReference>
<accession>A0A413RQK6</accession>
<organism evidence="1 2">
    <name type="scientific">Cellulomonas rhizosphaerae</name>
    <dbReference type="NCBI Taxonomy" id="2293719"/>
    <lineage>
        <taxon>Bacteria</taxon>
        <taxon>Bacillati</taxon>
        <taxon>Actinomycetota</taxon>
        <taxon>Actinomycetes</taxon>
        <taxon>Micrococcales</taxon>
        <taxon>Cellulomonadaceae</taxon>
        <taxon>Cellulomonas</taxon>
    </lineage>
</organism>
<evidence type="ECO:0000313" key="1">
    <source>
        <dbReference type="EMBL" id="RHA44237.1"/>
    </source>
</evidence>
<dbReference type="InterPro" id="IPR052913">
    <property type="entry name" value="Glycopeptide_resist_protein"/>
</dbReference>
<comment type="caution">
    <text evidence="1">The sequence shown here is derived from an EMBL/GenBank/DDBJ whole genome shotgun (WGS) entry which is preliminary data.</text>
</comment>
<protein>
    <submittedName>
        <fullName evidence="1">Vancomycin resistance protein</fullName>
    </submittedName>
</protein>
<dbReference type="Pfam" id="PF04294">
    <property type="entry name" value="VanW"/>
    <property type="match status" value="1"/>
</dbReference>
<dbReference type="EMBL" id="QWKP01000103">
    <property type="protein sequence ID" value="RHA44237.1"/>
    <property type="molecule type" value="Genomic_DNA"/>
</dbReference>
<keyword evidence="2" id="KW-1185">Reference proteome</keyword>
<dbReference type="Proteomes" id="UP000283374">
    <property type="component" value="Unassembled WGS sequence"/>
</dbReference>
<name>A0A413RQK6_9CELL</name>
<proteinExistence type="predicted"/>
<evidence type="ECO:0000313" key="2">
    <source>
        <dbReference type="Proteomes" id="UP000283374"/>
    </source>
</evidence>
<reference evidence="1 2" key="1">
    <citation type="submission" date="2018-08" db="EMBL/GenBank/DDBJ databases">
        <title>Cellulomonas rhizosphaerae sp. nov., a novel actinomycete isolated from soil.</title>
        <authorList>
            <person name="Tian Y."/>
        </authorList>
    </citation>
    <scope>NUCLEOTIDE SEQUENCE [LARGE SCALE GENOMIC DNA]</scope>
    <source>
        <strain evidence="1 2">NEAU-TCZ24</strain>
    </source>
</reference>
<dbReference type="AlphaFoldDB" id="A0A413RQK6"/>
<dbReference type="PANTHER" id="PTHR35788:SF1">
    <property type="entry name" value="EXPORTED PROTEIN"/>
    <property type="match status" value="1"/>
</dbReference>
<gene>
    <name evidence="1" type="ORF">D1825_02270</name>
</gene>